<dbReference type="PROSITE" id="PS50181">
    <property type="entry name" value="FBOX"/>
    <property type="match status" value="1"/>
</dbReference>
<dbReference type="CDD" id="cd22159">
    <property type="entry name" value="F-box_AtTIR1-like"/>
    <property type="match status" value="1"/>
</dbReference>
<dbReference type="Proteomes" id="UP000504606">
    <property type="component" value="Unplaced"/>
</dbReference>
<dbReference type="Gene3D" id="1.20.1280.50">
    <property type="match status" value="1"/>
</dbReference>
<dbReference type="InterPro" id="IPR001810">
    <property type="entry name" value="F-box_dom"/>
</dbReference>
<organism evidence="2 3">
    <name type="scientific">Frankliniella occidentalis</name>
    <name type="common">Western flower thrips</name>
    <name type="synonym">Euthrips occidentalis</name>
    <dbReference type="NCBI Taxonomy" id="133901"/>
    <lineage>
        <taxon>Eukaryota</taxon>
        <taxon>Metazoa</taxon>
        <taxon>Ecdysozoa</taxon>
        <taxon>Arthropoda</taxon>
        <taxon>Hexapoda</taxon>
        <taxon>Insecta</taxon>
        <taxon>Pterygota</taxon>
        <taxon>Neoptera</taxon>
        <taxon>Paraneoptera</taxon>
        <taxon>Thysanoptera</taxon>
        <taxon>Terebrantia</taxon>
        <taxon>Thripoidea</taxon>
        <taxon>Thripidae</taxon>
        <taxon>Frankliniella</taxon>
    </lineage>
</organism>
<keyword evidence="2" id="KW-1185">Reference proteome</keyword>
<sequence>MDSLPNELLIHIFSFIDDGFDLLDNVSLVCKHWLTVSRDPRAWSGVVLRWDSNDRCEVNAKSRILAHAPGLKRLSLAPAASDNTLAKGLARCPAVLFSEIHVGFDVWTIRNPEAITGLMDLLFRSRFHVNNVFIQMSEPALFHVDSQGQSLLDILARMKGLTKLTLHWCGECAYKGELSSGLPRLEYLAFDVDRWGDCVPKTLVVDLLRGARGSLKVFKKFNDWCDPLSNLEMDELRQCDCLRAIQCHESCLPALQGHPCIHALELSCSILKEGLPAGIARLRTALLKFCVELTSLRKLQFHIYLDQNLDVVEAECNEIADLFRKLRIDVYMYVYFHEVASDII</sequence>
<dbReference type="RefSeq" id="XP_026286210.1">
    <property type="nucleotide sequence ID" value="XM_026430425.2"/>
</dbReference>
<evidence type="ECO:0000313" key="3">
    <source>
        <dbReference type="RefSeq" id="XP_026286210.1"/>
    </source>
</evidence>
<evidence type="ECO:0000259" key="1">
    <source>
        <dbReference type="PROSITE" id="PS50181"/>
    </source>
</evidence>
<dbReference type="GeneID" id="113211896"/>
<name>A0A6J1T3M3_FRAOC</name>
<dbReference type="OrthoDB" id="10257471at2759"/>
<dbReference type="SUPFAM" id="SSF81383">
    <property type="entry name" value="F-box domain"/>
    <property type="match status" value="1"/>
</dbReference>
<evidence type="ECO:0000313" key="2">
    <source>
        <dbReference type="Proteomes" id="UP000504606"/>
    </source>
</evidence>
<feature type="domain" description="F-box" evidence="1">
    <location>
        <begin position="1"/>
        <end position="46"/>
    </location>
</feature>
<proteinExistence type="predicted"/>
<gene>
    <name evidence="3" type="primary">LOC113211896</name>
</gene>
<dbReference type="InterPro" id="IPR036047">
    <property type="entry name" value="F-box-like_dom_sf"/>
</dbReference>
<protein>
    <submittedName>
        <fullName evidence="3">Uncharacterized protein LOC113211896</fullName>
    </submittedName>
</protein>
<dbReference type="Pfam" id="PF12937">
    <property type="entry name" value="F-box-like"/>
    <property type="match status" value="1"/>
</dbReference>
<dbReference type="AlphaFoldDB" id="A0A6J1T3M3"/>
<reference evidence="3" key="1">
    <citation type="submission" date="2025-08" db="UniProtKB">
        <authorList>
            <consortium name="RefSeq"/>
        </authorList>
    </citation>
    <scope>IDENTIFICATION</scope>
    <source>
        <tissue evidence="3">Whole organism</tissue>
    </source>
</reference>
<dbReference type="KEGG" id="foc:113211896"/>
<accession>A0A6J1T3M3</accession>